<keyword evidence="3 6" id="KW-0812">Transmembrane</keyword>
<feature type="transmembrane region" description="Helical" evidence="6">
    <location>
        <begin position="168"/>
        <end position="189"/>
    </location>
</feature>
<keyword evidence="8" id="KW-1185">Reference proteome</keyword>
<dbReference type="NCBIfam" id="TIGR02872">
    <property type="entry name" value="spore_ytvI"/>
    <property type="match status" value="1"/>
</dbReference>
<protein>
    <submittedName>
        <fullName evidence="7">Sporulation integral membrane protein YtvI</fullName>
    </submittedName>
</protein>
<feature type="transmembrane region" description="Helical" evidence="6">
    <location>
        <begin position="65"/>
        <end position="84"/>
    </location>
</feature>
<dbReference type="GO" id="GO:0016020">
    <property type="term" value="C:membrane"/>
    <property type="evidence" value="ECO:0007669"/>
    <property type="project" value="UniProtKB-SubCell"/>
</dbReference>
<dbReference type="Pfam" id="PF01594">
    <property type="entry name" value="AI-2E_transport"/>
    <property type="match status" value="1"/>
</dbReference>
<reference evidence="7 8" key="1">
    <citation type="submission" date="2019-04" db="EMBL/GenBank/DDBJ databases">
        <title>Bacillus caeni sp. nov., a bacterium isolated from mangrove sediment.</title>
        <authorList>
            <person name="Huang H."/>
            <person name="Mo K."/>
            <person name="Hu Y."/>
        </authorList>
    </citation>
    <scope>NUCLEOTIDE SEQUENCE [LARGE SCALE GENOMIC DNA]</scope>
    <source>
        <strain evidence="7 8">HB172195</strain>
    </source>
</reference>
<dbReference type="InterPro" id="IPR002549">
    <property type="entry name" value="AI-2E-like"/>
</dbReference>
<comment type="caution">
    <text evidence="7">The sequence shown here is derived from an EMBL/GenBank/DDBJ whole genome shotgun (WGS) entry which is preliminary data.</text>
</comment>
<evidence type="ECO:0000256" key="1">
    <source>
        <dbReference type="ARBA" id="ARBA00004141"/>
    </source>
</evidence>
<evidence type="ECO:0000313" key="8">
    <source>
        <dbReference type="Proteomes" id="UP000308230"/>
    </source>
</evidence>
<evidence type="ECO:0000256" key="5">
    <source>
        <dbReference type="ARBA" id="ARBA00023136"/>
    </source>
</evidence>
<organism evidence="7 8">
    <name type="scientific">Exobacillus caeni</name>
    <dbReference type="NCBI Taxonomy" id="2574798"/>
    <lineage>
        <taxon>Bacteria</taxon>
        <taxon>Bacillati</taxon>
        <taxon>Bacillota</taxon>
        <taxon>Bacilli</taxon>
        <taxon>Bacillales</taxon>
        <taxon>Guptibacillaceae</taxon>
        <taxon>Exobacillus</taxon>
    </lineage>
</organism>
<feature type="transmembrane region" description="Helical" evidence="6">
    <location>
        <begin position="226"/>
        <end position="248"/>
    </location>
</feature>
<dbReference type="PANTHER" id="PTHR21716:SF68">
    <property type="entry name" value="TRANSPORT PROTEIN YTVI-RELATED"/>
    <property type="match status" value="1"/>
</dbReference>
<feature type="transmembrane region" description="Helical" evidence="6">
    <location>
        <begin position="254"/>
        <end position="281"/>
    </location>
</feature>
<feature type="transmembrane region" description="Helical" evidence="6">
    <location>
        <begin position="36"/>
        <end position="53"/>
    </location>
</feature>
<accession>A0A5R9FA64</accession>
<dbReference type="InterPro" id="IPR014227">
    <property type="entry name" value="YtvI-like"/>
</dbReference>
<evidence type="ECO:0000256" key="2">
    <source>
        <dbReference type="ARBA" id="ARBA00009773"/>
    </source>
</evidence>
<dbReference type="Proteomes" id="UP000308230">
    <property type="component" value="Unassembled WGS sequence"/>
</dbReference>
<comment type="subcellular location">
    <subcellularLocation>
        <location evidence="1">Membrane</location>
        <topology evidence="1">Multi-pass membrane protein</topology>
    </subcellularLocation>
</comment>
<proteinExistence type="inferred from homology"/>
<dbReference type="OrthoDB" id="9774361at2"/>
<dbReference type="AlphaFoldDB" id="A0A5R9FA64"/>
<feature type="transmembrane region" description="Helical" evidence="6">
    <location>
        <begin position="12"/>
        <end position="30"/>
    </location>
</feature>
<name>A0A5R9FA64_9BACL</name>
<evidence type="ECO:0000313" key="7">
    <source>
        <dbReference type="EMBL" id="TLS39140.1"/>
    </source>
</evidence>
<gene>
    <name evidence="7" type="primary">ytvI</name>
    <name evidence="7" type="ORF">FCL54_02165</name>
</gene>
<feature type="transmembrane region" description="Helical" evidence="6">
    <location>
        <begin position="288"/>
        <end position="307"/>
    </location>
</feature>
<dbReference type="EMBL" id="SWLG01000001">
    <property type="protein sequence ID" value="TLS39140.1"/>
    <property type="molecule type" value="Genomic_DNA"/>
</dbReference>
<sequence>MNLQYVYSAIRFFIVVGAIAVGFFALYYIWHLAYPFLIALLLAFLINPLVDLLQRKGKMHRALSVTLALLLLIGIISTLLTLLINEIVQGVVYLANVLPEHFTELVNYMETFFMAQIMPIYNQLEDIFKNLDAEQRTTVLENVQSIGTSVTATFTDFLQAIAEGLRNFFVSLPTILTVLIFSLLATFFISKDWYRLGNWIKSKVPERVQDSAGNVYRDLQKALFGFVKAQLTLISITAVIVLIGLLILKVKYAITIALIIGLVDLLPYLGTGAVFVPWIAYSFITGNYSLTIGLAILYGVVVIQRQIMEPKVLSSSIGLDPLATLIALFVGFQLFGFLGLIIGPVSLVVIKTLFHANVFRDLWNFIIGIKVE</sequence>
<feature type="transmembrane region" description="Helical" evidence="6">
    <location>
        <begin position="327"/>
        <end position="350"/>
    </location>
</feature>
<evidence type="ECO:0000256" key="6">
    <source>
        <dbReference type="SAM" id="Phobius"/>
    </source>
</evidence>
<comment type="similarity">
    <text evidence="2">Belongs to the autoinducer-2 exporter (AI-2E) (TC 2.A.86) family.</text>
</comment>
<keyword evidence="4 6" id="KW-1133">Transmembrane helix</keyword>
<keyword evidence="5 6" id="KW-0472">Membrane</keyword>
<dbReference type="GO" id="GO:0055085">
    <property type="term" value="P:transmembrane transport"/>
    <property type="evidence" value="ECO:0007669"/>
    <property type="project" value="TreeGrafter"/>
</dbReference>
<dbReference type="PANTHER" id="PTHR21716">
    <property type="entry name" value="TRANSMEMBRANE PROTEIN"/>
    <property type="match status" value="1"/>
</dbReference>
<dbReference type="RefSeq" id="WP_138122686.1">
    <property type="nucleotide sequence ID" value="NZ_SWLG01000001.1"/>
</dbReference>
<evidence type="ECO:0000256" key="4">
    <source>
        <dbReference type="ARBA" id="ARBA00022989"/>
    </source>
</evidence>
<evidence type="ECO:0000256" key="3">
    <source>
        <dbReference type="ARBA" id="ARBA00022692"/>
    </source>
</evidence>